<dbReference type="SUPFAM" id="SSF110857">
    <property type="entry name" value="Gamma-glutamyl cyclotransferase-like"/>
    <property type="match status" value="1"/>
</dbReference>
<proteinExistence type="inferred from homology"/>
<evidence type="ECO:0000256" key="1">
    <source>
        <dbReference type="ARBA" id="ARBA00008861"/>
    </source>
</evidence>
<evidence type="ECO:0000313" key="5">
    <source>
        <dbReference type="EMBL" id="MYL64828.1"/>
    </source>
</evidence>
<dbReference type="CDD" id="cd06661">
    <property type="entry name" value="GGCT_like"/>
    <property type="match status" value="1"/>
</dbReference>
<dbReference type="AlphaFoldDB" id="A0A845F257"/>
<comment type="similarity">
    <text evidence="1 3">Belongs to the gamma-glutamylcyclotransferase family.</text>
</comment>
<dbReference type="PANTHER" id="PTHR12510">
    <property type="entry name" value="TROPONIN C-AKIN-1 PROTEIN"/>
    <property type="match status" value="1"/>
</dbReference>
<dbReference type="InterPro" id="IPR036568">
    <property type="entry name" value="GGCT-like_sf"/>
</dbReference>
<evidence type="ECO:0000256" key="2">
    <source>
        <dbReference type="PIRSR" id="PIRSR639126-1"/>
    </source>
</evidence>
<evidence type="ECO:0000256" key="3">
    <source>
        <dbReference type="RuleBase" id="RU367036"/>
    </source>
</evidence>
<dbReference type="GO" id="GO:0016740">
    <property type="term" value="F:transferase activity"/>
    <property type="evidence" value="ECO:0007669"/>
    <property type="project" value="UniProtKB-KW"/>
</dbReference>
<comment type="caution">
    <text evidence="5">The sequence shown here is derived from an EMBL/GenBank/DDBJ whole genome shotgun (WGS) entry which is preliminary data.</text>
</comment>
<dbReference type="GO" id="GO:0061929">
    <property type="term" value="F:gamma-glutamylaminecyclotransferase activity"/>
    <property type="evidence" value="ECO:0007669"/>
    <property type="project" value="InterPro"/>
</dbReference>
<feature type="active site" description="Proton acceptor" evidence="2">
    <location>
        <position position="74"/>
    </location>
</feature>
<sequence>MMYLVFCYGTLRSGEGNHAVIKGATLIERISWTNGQLYDTKDGYPALIQSEDGNVYGEVYEVDAQLLEKINLLEGYQEGRDHNLYERMMQKIKSDRGSYEAMTYMMRKPEKRFIEIPGGDWVAYRNRKR</sequence>
<keyword evidence="5" id="KW-0808">Transferase</keyword>
<evidence type="ECO:0000313" key="6">
    <source>
        <dbReference type="Proteomes" id="UP000447833"/>
    </source>
</evidence>
<name>A0A845F257_9BACL</name>
<dbReference type="RefSeq" id="WP_160920239.1">
    <property type="nucleotide sequence ID" value="NZ_WMEY01000005.1"/>
</dbReference>
<reference evidence="5 6" key="1">
    <citation type="submission" date="2019-11" db="EMBL/GenBank/DDBJ databases">
        <title>Genome sequences of 17 halophilic strains isolated from different environments.</title>
        <authorList>
            <person name="Furrow R.E."/>
        </authorList>
    </citation>
    <scope>NUCLEOTIDE SEQUENCE [LARGE SCALE GENOMIC DNA]</scope>
    <source>
        <strain evidence="5 6">22506_14_FS</strain>
    </source>
</reference>
<dbReference type="Gene3D" id="3.10.490.10">
    <property type="entry name" value="Gamma-glutamyl cyclotransferase-like"/>
    <property type="match status" value="1"/>
</dbReference>
<dbReference type="InterPro" id="IPR039126">
    <property type="entry name" value="GGACT"/>
</dbReference>
<organism evidence="5 6">
    <name type="scientific">Guptibacillus hwajinpoensis</name>
    <dbReference type="NCBI Taxonomy" id="208199"/>
    <lineage>
        <taxon>Bacteria</taxon>
        <taxon>Bacillati</taxon>
        <taxon>Bacillota</taxon>
        <taxon>Bacilli</taxon>
        <taxon>Bacillales</taxon>
        <taxon>Guptibacillaceae</taxon>
        <taxon>Guptibacillus</taxon>
    </lineage>
</organism>
<protein>
    <recommendedName>
        <fullName evidence="3">Gamma-glutamylcyclotransferase family protein</fullName>
    </recommendedName>
</protein>
<gene>
    <name evidence="5" type="ORF">GLW07_15830</name>
</gene>
<accession>A0A845F257</accession>
<dbReference type="InterPro" id="IPR009288">
    <property type="entry name" value="AIG2-like_dom"/>
</dbReference>
<evidence type="ECO:0000259" key="4">
    <source>
        <dbReference type="Pfam" id="PF06094"/>
    </source>
</evidence>
<dbReference type="Pfam" id="PF06094">
    <property type="entry name" value="GGACT"/>
    <property type="match status" value="1"/>
</dbReference>
<dbReference type="InterPro" id="IPR013024">
    <property type="entry name" value="GGCT-like"/>
</dbReference>
<dbReference type="Proteomes" id="UP000447833">
    <property type="component" value="Unassembled WGS sequence"/>
</dbReference>
<dbReference type="PANTHER" id="PTHR12510:SF4">
    <property type="entry name" value="GAMMA-GLUTAMYLAMINECYCLOTRANSFERASE"/>
    <property type="match status" value="1"/>
</dbReference>
<feature type="domain" description="Gamma-glutamylcyclotransferase AIG2-like" evidence="4">
    <location>
        <begin position="5"/>
        <end position="122"/>
    </location>
</feature>
<dbReference type="EMBL" id="WMEY01000005">
    <property type="protein sequence ID" value="MYL64828.1"/>
    <property type="molecule type" value="Genomic_DNA"/>
</dbReference>
<dbReference type="GO" id="GO:0005829">
    <property type="term" value="C:cytosol"/>
    <property type="evidence" value="ECO:0007669"/>
    <property type="project" value="TreeGrafter"/>
</dbReference>